<keyword evidence="1 2" id="KW-0597">Phosphoprotein</keyword>
<evidence type="ECO:0000256" key="2">
    <source>
        <dbReference type="PROSITE-ProRule" id="PRU00169"/>
    </source>
</evidence>
<organism evidence="4 5">
    <name type="scientific">Taibaiella soli</name>
    <dbReference type="NCBI Taxonomy" id="1649169"/>
    <lineage>
        <taxon>Bacteria</taxon>
        <taxon>Pseudomonadati</taxon>
        <taxon>Bacteroidota</taxon>
        <taxon>Chitinophagia</taxon>
        <taxon>Chitinophagales</taxon>
        <taxon>Chitinophagaceae</taxon>
        <taxon>Taibaiella</taxon>
    </lineage>
</organism>
<dbReference type="InterPro" id="IPR050595">
    <property type="entry name" value="Bact_response_regulator"/>
</dbReference>
<dbReference type="Proteomes" id="UP000248745">
    <property type="component" value="Unassembled WGS sequence"/>
</dbReference>
<dbReference type="PROSITE" id="PS50110">
    <property type="entry name" value="RESPONSE_REGULATORY"/>
    <property type="match status" value="1"/>
</dbReference>
<sequence length="139" mass="15342">MNCKPAQIMNAHFEISKRFLLVEDDLDDQLIFSTILGEMAPNCTCDIVNDGLEAIDYLSSSKPDIIITDINMPKLNGLDFIRAVREDLRLPITIVIWSTTPPHYSLTDGLALSGSFAKPTVVKDLYQVIGEMISIAAKG</sequence>
<reference evidence="4 5" key="1">
    <citation type="submission" date="2018-06" db="EMBL/GenBank/DDBJ databases">
        <title>Mucibacter soli gen. nov., sp. nov., a new member of the family Chitinophagaceae producing mucin.</title>
        <authorList>
            <person name="Kim M.-K."/>
            <person name="Park S."/>
            <person name="Kim T.-S."/>
            <person name="Joung Y."/>
            <person name="Han J.-H."/>
            <person name="Kim S.B."/>
        </authorList>
    </citation>
    <scope>NUCLEOTIDE SEQUENCE [LARGE SCALE GENOMIC DNA]</scope>
    <source>
        <strain evidence="4 5">R1-15</strain>
    </source>
</reference>
<comment type="caution">
    <text evidence="4">The sequence shown here is derived from an EMBL/GenBank/DDBJ whole genome shotgun (WGS) entry which is preliminary data.</text>
</comment>
<dbReference type="InterPro" id="IPR011006">
    <property type="entry name" value="CheY-like_superfamily"/>
</dbReference>
<dbReference type="SUPFAM" id="SSF52172">
    <property type="entry name" value="CheY-like"/>
    <property type="match status" value="1"/>
</dbReference>
<evidence type="ECO:0000313" key="4">
    <source>
        <dbReference type="EMBL" id="PZF71288.1"/>
    </source>
</evidence>
<keyword evidence="5" id="KW-1185">Reference proteome</keyword>
<dbReference type="PANTHER" id="PTHR44591">
    <property type="entry name" value="STRESS RESPONSE REGULATOR PROTEIN 1"/>
    <property type="match status" value="1"/>
</dbReference>
<dbReference type="EMBL" id="QKTW01000025">
    <property type="protein sequence ID" value="PZF71288.1"/>
    <property type="molecule type" value="Genomic_DNA"/>
</dbReference>
<evidence type="ECO:0000256" key="1">
    <source>
        <dbReference type="ARBA" id="ARBA00022553"/>
    </source>
</evidence>
<name>A0A2W2AU94_9BACT</name>
<dbReference type="Gene3D" id="3.40.50.2300">
    <property type="match status" value="1"/>
</dbReference>
<gene>
    <name evidence="4" type="ORF">DN068_18490</name>
</gene>
<dbReference type="InterPro" id="IPR001789">
    <property type="entry name" value="Sig_transdc_resp-reg_receiver"/>
</dbReference>
<dbReference type="AlphaFoldDB" id="A0A2W2AU94"/>
<protein>
    <recommendedName>
        <fullName evidence="3">Response regulatory domain-containing protein</fullName>
    </recommendedName>
</protein>
<accession>A0A2W2AU94</accession>
<dbReference type="GO" id="GO:0000160">
    <property type="term" value="P:phosphorelay signal transduction system"/>
    <property type="evidence" value="ECO:0007669"/>
    <property type="project" value="InterPro"/>
</dbReference>
<feature type="domain" description="Response regulatory" evidence="3">
    <location>
        <begin position="18"/>
        <end position="133"/>
    </location>
</feature>
<evidence type="ECO:0000313" key="5">
    <source>
        <dbReference type="Proteomes" id="UP000248745"/>
    </source>
</evidence>
<proteinExistence type="predicted"/>
<evidence type="ECO:0000259" key="3">
    <source>
        <dbReference type="PROSITE" id="PS50110"/>
    </source>
</evidence>
<dbReference type="PANTHER" id="PTHR44591:SF3">
    <property type="entry name" value="RESPONSE REGULATORY DOMAIN-CONTAINING PROTEIN"/>
    <property type="match status" value="1"/>
</dbReference>
<dbReference type="Pfam" id="PF00072">
    <property type="entry name" value="Response_reg"/>
    <property type="match status" value="1"/>
</dbReference>
<dbReference type="SMART" id="SM00448">
    <property type="entry name" value="REC"/>
    <property type="match status" value="1"/>
</dbReference>
<feature type="modified residue" description="4-aspartylphosphate" evidence="2">
    <location>
        <position position="69"/>
    </location>
</feature>